<keyword evidence="2" id="KW-0472">Membrane</keyword>
<sequence length="287" mass="29856">MRGLLKALSGALGAGLLLFSLPTGLVETVVASSGLSEAIPAAAPPLGLKARLLLAGFGAAMVLGLIWAGQREKRVALLTHDKQGRGNGAAGVSEMGFALSKLNWLSRDRSRSGPALRRADAHPDAPARPPIFASRDFGGLDIFARTAPGREDGEAEAAVEAPITAPGSLSLPGMPDKMTEETAFARLQRAFSPETVDADPQEIAQPAQPETAPAPGPAPIAHLSLAELTQRLEQGLAQRKRMGRPASVLADMPVEAAVPVRDKVEQGVDEALRAALGTLRTMAGRAR</sequence>
<evidence type="ECO:0000313" key="3">
    <source>
        <dbReference type="EMBL" id="QDC39263.1"/>
    </source>
</evidence>
<accession>A0A5B8CIU4</accession>
<feature type="region of interest" description="Disordered" evidence="1">
    <location>
        <begin position="197"/>
        <end position="219"/>
    </location>
</feature>
<feature type="region of interest" description="Disordered" evidence="1">
    <location>
        <begin position="114"/>
        <end position="133"/>
    </location>
</feature>
<feature type="compositionally biased region" description="Low complexity" evidence="1">
    <location>
        <begin position="201"/>
        <end position="211"/>
    </location>
</feature>
<dbReference type="AlphaFoldDB" id="A0A5B8CIU4"/>
<keyword evidence="2" id="KW-1133">Transmembrane helix</keyword>
<dbReference type="Proteomes" id="UP000311469">
    <property type="component" value="Chromosome cSF1"/>
</dbReference>
<organism evidence="3 4">
    <name type="scientific">Sphingobium fuliginis ATCC 27551</name>
    <dbReference type="NCBI Taxonomy" id="1208342"/>
    <lineage>
        <taxon>Bacteria</taxon>
        <taxon>Pseudomonadati</taxon>
        <taxon>Pseudomonadota</taxon>
        <taxon>Alphaproteobacteria</taxon>
        <taxon>Sphingomonadales</taxon>
        <taxon>Sphingomonadaceae</taxon>
        <taxon>Sphingobium</taxon>
    </lineage>
</organism>
<reference evidence="3 4" key="1">
    <citation type="submission" date="2019-06" db="EMBL/GenBank/DDBJ databases">
        <title>Genome organization and adaptive potential of archetypical organophosphate degarding Sphingobium fuliginis ATCC 27551.</title>
        <authorList>
            <person name="Sarwar A."/>
            <person name="Parthasarathy S."/>
            <person name="Singh C."/>
            <person name="Siddavattam D."/>
        </authorList>
    </citation>
    <scope>NUCLEOTIDE SEQUENCE [LARGE SCALE GENOMIC DNA]</scope>
    <source>
        <strain evidence="3 4">ATCC 27551</strain>
    </source>
</reference>
<evidence type="ECO:0000256" key="1">
    <source>
        <dbReference type="SAM" id="MobiDB-lite"/>
    </source>
</evidence>
<dbReference type="KEGG" id="sufl:FIL70_18265"/>
<protein>
    <submittedName>
        <fullName evidence="3">Uncharacterized protein</fullName>
    </submittedName>
</protein>
<gene>
    <name evidence="3" type="ORF">FIL70_18265</name>
</gene>
<keyword evidence="2" id="KW-0812">Transmembrane</keyword>
<evidence type="ECO:0000256" key="2">
    <source>
        <dbReference type="SAM" id="Phobius"/>
    </source>
</evidence>
<dbReference type="RefSeq" id="WP_140043055.1">
    <property type="nucleotide sequence ID" value="NZ_CP041016.1"/>
</dbReference>
<name>A0A5B8CIU4_SPHSA</name>
<proteinExistence type="predicted"/>
<feature type="transmembrane region" description="Helical" evidence="2">
    <location>
        <begin position="48"/>
        <end position="68"/>
    </location>
</feature>
<evidence type="ECO:0000313" key="4">
    <source>
        <dbReference type="Proteomes" id="UP000311469"/>
    </source>
</evidence>
<feature type="compositionally biased region" description="Basic and acidic residues" evidence="1">
    <location>
        <begin position="114"/>
        <end position="125"/>
    </location>
</feature>
<dbReference type="EMBL" id="CP041016">
    <property type="protein sequence ID" value="QDC39263.1"/>
    <property type="molecule type" value="Genomic_DNA"/>
</dbReference>